<dbReference type="FunFam" id="3.90.580.10:FF:000001">
    <property type="entry name" value="DNA primase"/>
    <property type="match status" value="1"/>
</dbReference>
<dbReference type="GO" id="GO:1990077">
    <property type="term" value="C:primosome complex"/>
    <property type="evidence" value="ECO:0007669"/>
    <property type="project" value="UniProtKB-KW"/>
</dbReference>
<dbReference type="InterPro" id="IPR006295">
    <property type="entry name" value="DNA_primase_DnaG"/>
</dbReference>
<feature type="domain" description="Toprim" evidence="17">
    <location>
        <begin position="259"/>
        <end position="340"/>
    </location>
</feature>
<accession>A0A1M7P457</accession>
<proteinExistence type="inferred from homology"/>
<dbReference type="EC" id="2.7.7.101" evidence="12"/>
<dbReference type="InterPro" id="IPR013264">
    <property type="entry name" value="DNAG_N"/>
</dbReference>
<comment type="similarity">
    <text evidence="12 13">Belongs to the DnaG primase family.</text>
</comment>
<dbReference type="Pfam" id="PF10410">
    <property type="entry name" value="DnaB_bind"/>
    <property type="match status" value="1"/>
</dbReference>
<protein>
    <recommendedName>
        <fullName evidence="12 13">DNA primase</fullName>
        <ecNumber evidence="12">2.7.7.101</ecNumber>
    </recommendedName>
</protein>
<evidence type="ECO:0000256" key="2">
    <source>
        <dbReference type="ARBA" id="ARBA00022515"/>
    </source>
</evidence>
<dbReference type="InterPro" id="IPR002694">
    <property type="entry name" value="Znf_CHC2"/>
</dbReference>
<feature type="zinc finger region" description="CHC2-type" evidence="12 14">
    <location>
        <begin position="40"/>
        <end position="64"/>
    </location>
</feature>
<keyword evidence="1 12" id="KW-0240">DNA-directed RNA polymerase</keyword>
<dbReference type="GO" id="GO:0000428">
    <property type="term" value="C:DNA-directed RNA polymerase complex"/>
    <property type="evidence" value="ECO:0007669"/>
    <property type="project" value="UniProtKB-KW"/>
</dbReference>
<dbReference type="AlphaFoldDB" id="A0A1M7P457"/>
<dbReference type="GO" id="GO:0005737">
    <property type="term" value="C:cytoplasm"/>
    <property type="evidence" value="ECO:0007669"/>
    <property type="project" value="TreeGrafter"/>
</dbReference>
<dbReference type="InterPro" id="IPR036185">
    <property type="entry name" value="DNA_heli_DnaB-like_N_sf"/>
</dbReference>
<dbReference type="GO" id="GO:0003899">
    <property type="term" value="F:DNA-directed RNA polymerase activity"/>
    <property type="evidence" value="ECO:0007669"/>
    <property type="project" value="UniProtKB-UniRule"/>
</dbReference>
<dbReference type="SUPFAM" id="SSF56731">
    <property type="entry name" value="DNA primase core"/>
    <property type="match status" value="1"/>
</dbReference>
<evidence type="ECO:0000256" key="7">
    <source>
        <dbReference type="ARBA" id="ARBA00022771"/>
    </source>
</evidence>
<evidence type="ECO:0000256" key="11">
    <source>
        <dbReference type="ARBA" id="ARBA00023163"/>
    </source>
</evidence>
<feature type="coiled-coil region" evidence="15">
    <location>
        <begin position="564"/>
        <end position="591"/>
    </location>
</feature>
<dbReference type="Gene3D" id="3.90.580.10">
    <property type="entry name" value="Zinc finger, CHC2-type domain"/>
    <property type="match status" value="1"/>
</dbReference>
<keyword evidence="6 12" id="KW-0479">Metal-binding</keyword>
<dbReference type="Gene3D" id="3.40.1360.10">
    <property type="match status" value="1"/>
</dbReference>
<evidence type="ECO:0000256" key="13">
    <source>
        <dbReference type="PIRNR" id="PIRNR002811"/>
    </source>
</evidence>
<dbReference type="GO" id="GO:0008270">
    <property type="term" value="F:zinc ion binding"/>
    <property type="evidence" value="ECO:0007669"/>
    <property type="project" value="UniProtKB-UniRule"/>
</dbReference>
<dbReference type="Proteomes" id="UP000184184">
    <property type="component" value="Unassembled WGS sequence"/>
</dbReference>
<keyword evidence="19" id="KW-1185">Reference proteome</keyword>
<gene>
    <name evidence="12" type="primary">dnaG</name>
    <name evidence="18" type="ORF">SAMN05216179_1977</name>
</gene>
<dbReference type="FunFam" id="3.90.980.10:FF:000001">
    <property type="entry name" value="DNA primase"/>
    <property type="match status" value="1"/>
</dbReference>
<dbReference type="NCBIfam" id="TIGR01391">
    <property type="entry name" value="dnaG"/>
    <property type="match status" value="1"/>
</dbReference>
<dbReference type="GO" id="GO:0003677">
    <property type="term" value="F:DNA binding"/>
    <property type="evidence" value="ECO:0007669"/>
    <property type="project" value="UniProtKB-KW"/>
</dbReference>
<dbReference type="Gene3D" id="1.10.860.10">
    <property type="entry name" value="DNAb Helicase, Chain A"/>
    <property type="match status" value="1"/>
</dbReference>
<dbReference type="PROSITE" id="PS50880">
    <property type="entry name" value="TOPRIM"/>
    <property type="match status" value="1"/>
</dbReference>
<evidence type="ECO:0000256" key="1">
    <source>
        <dbReference type="ARBA" id="ARBA00022478"/>
    </source>
</evidence>
<dbReference type="InterPro" id="IPR034151">
    <property type="entry name" value="TOPRIM_DnaG_bac"/>
</dbReference>
<organism evidence="18 19">
    <name type="scientific">Gracilibacillus kekensis</name>
    <dbReference type="NCBI Taxonomy" id="1027249"/>
    <lineage>
        <taxon>Bacteria</taxon>
        <taxon>Bacillati</taxon>
        <taxon>Bacillota</taxon>
        <taxon>Bacilli</taxon>
        <taxon>Bacillales</taxon>
        <taxon>Bacillaceae</taxon>
        <taxon>Gracilibacillus</taxon>
    </lineage>
</organism>
<reference evidence="18 19" key="1">
    <citation type="submission" date="2016-11" db="EMBL/GenBank/DDBJ databases">
        <authorList>
            <person name="Jaros S."/>
            <person name="Januszkiewicz K."/>
            <person name="Wedrychowicz H."/>
        </authorList>
    </citation>
    <scope>NUCLEOTIDE SEQUENCE [LARGE SCALE GENOMIC DNA]</scope>
    <source>
        <strain evidence="18 19">CGMCC 1.10681</strain>
    </source>
</reference>
<feature type="region of interest" description="Disordered" evidence="16">
    <location>
        <begin position="437"/>
        <end position="458"/>
    </location>
</feature>
<dbReference type="SMART" id="SM00493">
    <property type="entry name" value="TOPRIM"/>
    <property type="match status" value="1"/>
</dbReference>
<evidence type="ECO:0000256" key="4">
    <source>
        <dbReference type="ARBA" id="ARBA00022695"/>
    </source>
</evidence>
<evidence type="ECO:0000256" key="6">
    <source>
        <dbReference type="ARBA" id="ARBA00022723"/>
    </source>
</evidence>
<keyword evidence="3 12" id="KW-0808">Transferase</keyword>
<dbReference type="InterPro" id="IPR019475">
    <property type="entry name" value="DNA_primase_DnaB-bd"/>
</dbReference>
<comment type="domain">
    <text evidence="12">Contains an N-terminal zinc-binding domain, a central core domain that contains the primase activity, and a C-terminal DnaB-binding domain.</text>
</comment>
<name>A0A1M7P457_9BACI</name>
<sequence>MANQMSDETIESIRQSNDVVDVVGEYVQLKKQGRNYFGLCPFHSENTPSFSVNQEKQIYHCFGCGKGGNIITFIMEMEGFNFQQTIHYLAEKSGQPIPEMKQSNQNAPNSEEQATLEAYQWLSKLYHHLLGHSKDGKKALAYLHERGFSDEVIERFQIGYSPTSKGFVTQFLENKGFHKQVMANAGILTTSDDGEYFDRFQGRVIFPIRNHIGKTIGFNGRTISDQEPKYLNSPESSLFRKSKLLYNFDIARSEIRKKGEVILFEGSADVIAAHQAEVLNGVASLGTSLTETHASLLRRYVDTVLICYDGDNAGQNATYKAIKLLRKVGCTIKVASLPPNYDPDQFIQEYGKEKFQSQVIEAADTEMTFIKRYLKKDFNLNLEGDRLQYVEKVIEEIAILNSTIERDHYLRELAEEFKLSYEALSQELMSRMRNVTKNDDNRQRFGNTNGGNQQKYPQKQKHQLSKAFQNAERRLLAYMLQNAQIAEKVKETIGSQFNIEQHQIIVTHLYGFYEEGNEADSSRFISYLDDINLQQTVVELSMIDNSWEMTEKELQDYIHIIQSEQTDSAKIAQLENKMKELEKTDPKEAAKVAMEIIKIKQQSKNGVSF</sequence>
<dbReference type="EMBL" id="FRCZ01000003">
    <property type="protein sequence ID" value="SHN11393.1"/>
    <property type="molecule type" value="Genomic_DNA"/>
</dbReference>
<evidence type="ECO:0000256" key="3">
    <source>
        <dbReference type="ARBA" id="ARBA00022679"/>
    </source>
</evidence>
<evidence type="ECO:0000256" key="16">
    <source>
        <dbReference type="SAM" id="MobiDB-lite"/>
    </source>
</evidence>
<keyword evidence="8 12" id="KW-0862">Zinc</keyword>
<keyword evidence="11 12" id="KW-0804">Transcription</keyword>
<dbReference type="SMART" id="SM00400">
    <property type="entry name" value="ZnF_CHCC"/>
    <property type="match status" value="1"/>
</dbReference>
<evidence type="ECO:0000256" key="10">
    <source>
        <dbReference type="ARBA" id="ARBA00023125"/>
    </source>
</evidence>
<dbReference type="InterPro" id="IPR036977">
    <property type="entry name" value="DNA_primase_Znf_CHC2"/>
</dbReference>
<keyword evidence="4 12" id="KW-0548">Nucleotidyltransferase</keyword>
<dbReference type="STRING" id="1027249.SAMN05216179_1977"/>
<dbReference type="PANTHER" id="PTHR30313:SF2">
    <property type="entry name" value="DNA PRIMASE"/>
    <property type="match status" value="1"/>
</dbReference>
<dbReference type="Pfam" id="PF08275">
    <property type="entry name" value="DNAG_N"/>
    <property type="match status" value="1"/>
</dbReference>
<keyword evidence="5 12" id="KW-0235">DNA replication</keyword>
<evidence type="ECO:0000256" key="12">
    <source>
        <dbReference type="HAMAP-Rule" id="MF_00974"/>
    </source>
</evidence>
<keyword evidence="7 12" id="KW-0863">Zinc-finger</keyword>
<dbReference type="Gene3D" id="3.90.980.10">
    <property type="entry name" value="DNA primase, catalytic core, N-terminal domain"/>
    <property type="match status" value="1"/>
</dbReference>
<dbReference type="CDD" id="cd03364">
    <property type="entry name" value="TOPRIM_DnaG_primases"/>
    <property type="match status" value="1"/>
</dbReference>
<comment type="subunit">
    <text evidence="12">Monomer. Interacts with DnaB.</text>
</comment>
<evidence type="ECO:0000256" key="15">
    <source>
        <dbReference type="SAM" id="Coils"/>
    </source>
</evidence>
<dbReference type="SUPFAM" id="SSF48024">
    <property type="entry name" value="N-terminal domain of DnaB helicase"/>
    <property type="match status" value="1"/>
</dbReference>
<evidence type="ECO:0000313" key="19">
    <source>
        <dbReference type="Proteomes" id="UP000184184"/>
    </source>
</evidence>
<evidence type="ECO:0000256" key="8">
    <source>
        <dbReference type="ARBA" id="ARBA00022833"/>
    </source>
</evidence>
<keyword evidence="9" id="KW-0460">Magnesium</keyword>
<dbReference type="GO" id="GO:0003678">
    <property type="term" value="F:DNA helicase activity"/>
    <property type="evidence" value="ECO:0007669"/>
    <property type="project" value="InterPro"/>
</dbReference>
<dbReference type="InterPro" id="IPR030846">
    <property type="entry name" value="DnaG_bac"/>
</dbReference>
<evidence type="ECO:0000256" key="14">
    <source>
        <dbReference type="PIRSR" id="PIRSR002811-1"/>
    </source>
</evidence>
<dbReference type="InterPro" id="IPR037068">
    <property type="entry name" value="DNA_primase_core_N_sf"/>
</dbReference>
<dbReference type="GO" id="GO:0006269">
    <property type="term" value="P:DNA replication, synthesis of primer"/>
    <property type="evidence" value="ECO:0007669"/>
    <property type="project" value="UniProtKB-UniRule"/>
</dbReference>
<dbReference type="SUPFAM" id="SSF57783">
    <property type="entry name" value="Zinc beta-ribbon"/>
    <property type="match status" value="1"/>
</dbReference>
<keyword evidence="10 12" id="KW-0238">DNA-binding</keyword>
<dbReference type="HAMAP" id="MF_00974">
    <property type="entry name" value="DNA_primase_DnaG"/>
    <property type="match status" value="1"/>
</dbReference>
<comment type="cofactor">
    <cofactor evidence="12 13 14">
        <name>Zn(2+)</name>
        <dbReference type="ChEBI" id="CHEBI:29105"/>
    </cofactor>
    <text evidence="12 13 14">Binds 1 zinc ion per monomer.</text>
</comment>
<dbReference type="Pfam" id="PF13155">
    <property type="entry name" value="Toprim_2"/>
    <property type="match status" value="1"/>
</dbReference>
<keyword evidence="2 12" id="KW-0639">Primosome</keyword>
<dbReference type="OrthoDB" id="9803773at2"/>
<keyword evidence="15" id="KW-0175">Coiled coil</keyword>
<dbReference type="PIRSF" id="PIRSF002811">
    <property type="entry name" value="DnaG"/>
    <property type="match status" value="1"/>
</dbReference>
<evidence type="ECO:0000256" key="9">
    <source>
        <dbReference type="ARBA" id="ARBA00022842"/>
    </source>
</evidence>
<evidence type="ECO:0000313" key="18">
    <source>
        <dbReference type="EMBL" id="SHN11393.1"/>
    </source>
</evidence>
<evidence type="ECO:0000256" key="5">
    <source>
        <dbReference type="ARBA" id="ARBA00022705"/>
    </source>
</evidence>
<dbReference type="RefSeq" id="WP_073201671.1">
    <property type="nucleotide sequence ID" value="NZ_FRCZ01000003.1"/>
</dbReference>
<dbReference type="PANTHER" id="PTHR30313">
    <property type="entry name" value="DNA PRIMASE"/>
    <property type="match status" value="1"/>
</dbReference>
<dbReference type="InterPro" id="IPR016136">
    <property type="entry name" value="DNA_helicase_N/primase_C"/>
</dbReference>
<dbReference type="GO" id="GO:0005524">
    <property type="term" value="F:ATP binding"/>
    <property type="evidence" value="ECO:0007669"/>
    <property type="project" value="InterPro"/>
</dbReference>
<comment type="function">
    <text evidence="12 13">RNA polymerase that catalyzes the synthesis of short RNA molecules used as primers for DNA polymerase during DNA replication.</text>
</comment>
<dbReference type="Pfam" id="PF01807">
    <property type="entry name" value="Zn_ribbon_DnaG"/>
    <property type="match status" value="1"/>
</dbReference>
<dbReference type="InterPro" id="IPR006171">
    <property type="entry name" value="TOPRIM_dom"/>
</dbReference>
<evidence type="ECO:0000259" key="17">
    <source>
        <dbReference type="PROSITE" id="PS50880"/>
    </source>
</evidence>
<feature type="compositionally biased region" description="Polar residues" evidence="16">
    <location>
        <begin position="444"/>
        <end position="457"/>
    </location>
</feature>
<comment type="catalytic activity">
    <reaction evidence="12">
        <text>ssDNA + n NTP = ssDNA/pppN(pN)n-1 hybrid + (n-1) diphosphate.</text>
        <dbReference type="EC" id="2.7.7.101"/>
    </reaction>
</comment>
<dbReference type="InterPro" id="IPR050219">
    <property type="entry name" value="DnaG_primase"/>
</dbReference>